<sequence length="281" mass="30765">MVPPTSTTIATSIASLILFLASNSYSYPPTTEGLSYSSIPDSDVDLLEFPLNLEYLEAEFAPNLAQQGAAPIGGRKANLDPFTKDVIKQFAWQEVEHLRAIKNAVKGFPRPLLDLGAETFAQVINNAFGRQLSPTFDPYATPLNFLIACYMIPYVGLTGYVGANPKLQGSASKKIPRIVYGGGDGRVPGGFFPQGADGRIARSYLHNYDVDAFLGILCCFMTTNKNFSCLFWFLSLFVDVQKLNVQLSKMKIAFYLLTRTTGKCGISSYIEPNGIIPLVML</sequence>
<protein>
    <recommendedName>
        <fullName evidence="4">Desiccation-related protein PCC13-62</fullName>
    </recommendedName>
</protein>
<feature type="signal peptide" evidence="1">
    <location>
        <begin position="1"/>
        <end position="26"/>
    </location>
</feature>
<reference evidence="2" key="1">
    <citation type="journal article" date="2023" name="Plant Biotechnol. J.">
        <title>Chromosome-level wild Hevea brasiliensis genome provides new tools for genomic-assisted breeding and valuable loci to elevate rubber yield.</title>
        <authorList>
            <person name="Cheng H."/>
            <person name="Song X."/>
            <person name="Hu Y."/>
            <person name="Wu T."/>
            <person name="Yang Q."/>
            <person name="An Z."/>
            <person name="Feng S."/>
            <person name="Deng Z."/>
            <person name="Wu W."/>
            <person name="Zeng X."/>
            <person name="Tu M."/>
            <person name="Wang X."/>
            <person name="Huang H."/>
        </authorList>
    </citation>
    <scope>NUCLEOTIDE SEQUENCE</scope>
    <source>
        <strain evidence="2">MT/VB/25A 57/8</strain>
    </source>
</reference>
<accession>A0ABQ9MQQ1</accession>
<evidence type="ECO:0000313" key="3">
    <source>
        <dbReference type="Proteomes" id="UP001174677"/>
    </source>
</evidence>
<dbReference type="PANTHER" id="PTHR31694">
    <property type="entry name" value="DESICCATION-LIKE PROTEIN"/>
    <property type="match status" value="1"/>
</dbReference>
<dbReference type="Pfam" id="PF13668">
    <property type="entry name" value="Ferritin_2"/>
    <property type="match status" value="1"/>
</dbReference>
<gene>
    <name evidence="2" type="ORF">P3X46_005826</name>
</gene>
<dbReference type="PANTHER" id="PTHR31694:SF12">
    <property type="entry name" value="DESICCATION-LIKE PROTEIN"/>
    <property type="match status" value="1"/>
</dbReference>
<evidence type="ECO:0000313" key="2">
    <source>
        <dbReference type="EMBL" id="KAJ9181767.1"/>
    </source>
</evidence>
<dbReference type="InterPro" id="IPR052965">
    <property type="entry name" value="Pigment-catalase-like"/>
</dbReference>
<comment type="caution">
    <text evidence="2">The sequence shown here is derived from an EMBL/GenBank/DDBJ whole genome shotgun (WGS) entry which is preliminary data.</text>
</comment>
<name>A0ABQ9MQQ1_HEVBR</name>
<dbReference type="Proteomes" id="UP001174677">
    <property type="component" value="Chromosome 4"/>
</dbReference>
<evidence type="ECO:0008006" key="4">
    <source>
        <dbReference type="Google" id="ProtNLM"/>
    </source>
</evidence>
<feature type="chain" id="PRO_5046340553" description="Desiccation-related protein PCC13-62" evidence="1">
    <location>
        <begin position="27"/>
        <end position="281"/>
    </location>
</feature>
<keyword evidence="3" id="KW-1185">Reference proteome</keyword>
<evidence type="ECO:0000256" key="1">
    <source>
        <dbReference type="SAM" id="SignalP"/>
    </source>
</evidence>
<proteinExistence type="predicted"/>
<organism evidence="2 3">
    <name type="scientific">Hevea brasiliensis</name>
    <name type="common">Para rubber tree</name>
    <name type="synonym">Siphonia brasiliensis</name>
    <dbReference type="NCBI Taxonomy" id="3981"/>
    <lineage>
        <taxon>Eukaryota</taxon>
        <taxon>Viridiplantae</taxon>
        <taxon>Streptophyta</taxon>
        <taxon>Embryophyta</taxon>
        <taxon>Tracheophyta</taxon>
        <taxon>Spermatophyta</taxon>
        <taxon>Magnoliopsida</taxon>
        <taxon>eudicotyledons</taxon>
        <taxon>Gunneridae</taxon>
        <taxon>Pentapetalae</taxon>
        <taxon>rosids</taxon>
        <taxon>fabids</taxon>
        <taxon>Malpighiales</taxon>
        <taxon>Euphorbiaceae</taxon>
        <taxon>Crotonoideae</taxon>
        <taxon>Micrandreae</taxon>
        <taxon>Hevea</taxon>
    </lineage>
</organism>
<keyword evidence="1" id="KW-0732">Signal</keyword>
<dbReference type="EMBL" id="JARPOI010000004">
    <property type="protein sequence ID" value="KAJ9181767.1"/>
    <property type="molecule type" value="Genomic_DNA"/>
</dbReference>